<gene>
    <name evidence="6" type="ORF">Pcinc_040317</name>
</gene>
<evidence type="ECO:0000256" key="1">
    <source>
        <dbReference type="ARBA" id="ARBA00022694"/>
    </source>
</evidence>
<dbReference type="GO" id="GO:0008033">
    <property type="term" value="P:tRNA processing"/>
    <property type="evidence" value="ECO:0007669"/>
    <property type="project" value="UniProtKB-KW"/>
</dbReference>
<dbReference type="AlphaFoldDB" id="A0AAE1EJP2"/>
<accession>A0AAE1EJP2</accession>
<feature type="compositionally biased region" description="Polar residues" evidence="5">
    <location>
        <begin position="31"/>
        <end position="50"/>
    </location>
</feature>
<evidence type="ECO:0000256" key="3">
    <source>
        <dbReference type="ARBA" id="ARBA00022833"/>
    </source>
</evidence>
<dbReference type="EMBL" id="JAWQEG010007085">
    <property type="protein sequence ID" value="KAK3853125.1"/>
    <property type="molecule type" value="Genomic_DNA"/>
</dbReference>
<keyword evidence="1" id="KW-0819">tRNA processing</keyword>
<evidence type="ECO:0000313" key="7">
    <source>
        <dbReference type="Proteomes" id="UP001286313"/>
    </source>
</evidence>
<feature type="compositionally biased region" description="Low complexity" evidence="5">
    <location>
        <begin position="71"/>
        <end position="81"/>
    </location>
</feature>
<keyword evidence="3" id="KW-0862">Zinc</keyword>
<dbReference type="GO" id="GO:0005655">
    <property type="term" value="C:nucleolar ribonuclease P complex"/>
    <property type="evidence" value="ECO:0007669"/>
    <property type="project" value="TreeGrafter"/>
</dbReference>
<sequence>MEEQQDMSQVSVSGNQPNTSTSQHVPIPLTETHTPSQTQPHQSISNQLQPEESPLDQPPPTLPKSQPGETPSLQLPSSSHQSKPHKKPQPHQPQPPTRQAKTSQHQGKKKKGVVVENQERINYLYQVSRYLASLKTNAGVEGRGQPNDTAQTTGKERNEGATHRADRSIRERHGLLALASQTGYLAQVVGRKCVQRLTPSLKRTMCKGCGIALVYGVNAKVRHRSHRQKHIVVTCLTCRTIKRFNNDPKHKLWFEQEEACV</sequence>
<dbReference type="InterPro" id="IPR007175">
    <property type="entry name" value="Rpr2/Snm1/Rpp21"/>
</dbReference>
<comment type="similarity">
    <text evidence="4">Belongs to the eukaryotic/archaeal RNase P protein component 4 family.</text>
</comment>
<dbReference type="PANTHER" id="PTHR14742:SF0">
    <property type="entry name" value="RIBONUCLEASE P PROTEIN SUBUNIT P21"/>
    <property type="match status" value="1"/>
</dbReference>
<dbReference type="Gene3D" id="6.20.50.20">
    <property type="match status" value="1"/>
</dbReference>
<evidence type="ECO:0000256" key="4">
    <source>
        <dbReference type="ARBA" id="ARBA00038402"/>
    </source>
</evidence>
<dbReference type="Pfam" id="PF04032">
    <property type="entry name" value="Rpr2"/>
    <property type="match status" value="1"/>
</dbReference>
<proteinExistence type="inferred from homology"/>
<name>A0AAE1EJP2_PETCI</name>
<organism evidence="6 7">
    <name type="scientific">Petrolisthes cinctipes</name>
    <name type="common">Flat porcelain crab</name>
    <dbReference type="NCBI Taxonomy" id="88211"/>
    <lineage>
        <taxon>Eukaryota</taxon>
        <taxon>Metazoa</taxon>
        <taxon>Ecdysozoa</taxon>
        <taxon>Arthropoda</taxon>
        <taxon>Crustacea</taxon>
        <taxon>Multicrustacea</taxon>
        <taxon>Malacostraca</taxon>
        <taxon>Eumalacostraca</taxon>
        <taxon>Eucarida</taxon>
        <taxon>Decapoda</taxon>
        <taxon>Pleocyemata</taxon>
        <taxon>Anomura</taxon>
        <taxon>Galatheoidea</taxon>
        <taxon>Porcellanidae</taxon>
        <taxon>Petrolisthes</taxon>
    </lineage>
</organism>
<comment type="caution">
    <text evidence="6">The sequence shown here is derived from an EMBL/GenBank/DDBJ whole genome shotgun (WGS) entry which is preliminary data.</text>
</comment>
<keyword evidence="7" id="KW-1185">Reference proteome</keyword>
<dbReference type="PANTHER" id="PTHR14742">
    <property type="entry name" value="RIBONUCLEASE P SUBUNIT P21"/>
    <property type="match status" value="1"/>
</dbReference>
<feature type="compositionally biased region" description="Polar residues" evidence="5">
    <location>
        <begin position="1"/>
        <end position="24"/>
    </location>
</feature>
<keyword evidence="2" id="KW-0479">Metal-binding</keyword>
<feature type="region of interest" description="Disordered" evidence="5">
    <location>
        <begin position="1"/>
        <end position="115"/>
    </location>
</feature>
<protein>
    <submittedName>
        <fullName evidence="6">Uncharacterized protein</fullName>
    </submittedName>
</protein>
<feature type="region of interest" description="Disordered" evidence="5">
    <location>
        <begin position="138"/>
        <end position="169"/>
    </location>
</feature>
<dbReference type="Proteomes" id="UP001286313">
    <property type="component" value="Unassembled WGS sequence"/>
</dbReference>
<dbReference type="GO" id="GO:0046872">
    <property type="term" value="F:metal ion binding"/>
    <property type="evidence" value="ECO:0007669"/>
    <property type="project" value="UniProtKB-KW"/>
</dbReference>
<reference evidence="6" key="1">
    <citation type="submission" date="2023-10" db="EMBL/GenBank/DDBJ databases">
        <title>Genome assemblies of two species of porcelain crab, Petrolisthes cinctipes and Petrolisthes manimaculis (Anomura: Porcellanidae).</title>
        <authorList>
            <person name="Angst P."/>
        </authorList>
    </citation>
    <scope>NUCLEOTIDE SEQUENCE</scope>
    <source>
        <strain evidence="6">PB745_01</strain>
        <tissue evidence="6">Gill</tissue>
    </source>
</reference>
<feature type="compositionally biased region" description="Basic and acidic residues" evidence="5">
    <location>
        <begin position="154"/>
        <end position="169"/>
    </location>
</feature>
<evidence type="ECO:0000256" key="5">
    <source>
        <dbReference type="SAM" id="MobiDB-lite"/>
    </source>
</evidence>
<evidence type="ECO:0000256" key="2">
    <source>
        <dbReference type="ARBA" id="ARBA00022723"/>
    </source>
</evidence>
<evidence type="ECO:0000313" key="6">
    <source>
        <dbReference type="EMBL" id="KAK3853125.1"/>
    </source>
</evidence>